<dbReference type="Proteomes" id="UP001243330">
    <property type="component" value="Unassembled WGS sequence"/>
</dbReference>
<sequence>MAVVLGGSGEIIGAGTDAAAERIPHREPAGEPTAWGQKGPAILRSDGIATEEAKSGAKTALRLAIPGRGGVKSSTQLQARRGFGKPEVRPRDL</sequence>
<name>A0AAD9AFU6_9PEZI</name>
<feature type="compositionally biased region" description="Basic and acidic residues" evidence="1">
    <location>
        <begin position="84"/>
        <end position="93"/>
    </location>
</feature>
<evidence type="ECO:0000313" key="3">
    <source>
        <dbReference type="Proteomes" id="UP001243330"/>
    </source>
</evidence>
<dbReference type="AlphaFoldDB" id="A0AAD9AFU6"/>
<comment type="caution">
    <text evidence="2">The sequence shown here is derived from an EMBL/GenBank/DDBJ whole genome shotgun (WGS) entry which is preliminary data.</text>
</comment>
<feature type="region of interest" description="Disordered" evidence="1">
    <location>
        <begin position="67"/>
        <end position="93"/>
    </location>
</feature>
<accession>A0AAD9AFU6</accession>
<protein>
    <submittedName>
        <fullName evidence="2">Uncharacterized protein</fullName>
    </submittedName>
</protein>
<proteinExistence type="predicted"/>
<evidence type="ECO:0000256" key="1">
    <source>
        <dbReference type="SAM" id="MobiDB-lite"/>
    </source>
</evidence>
<keyword evidence="3" id="KW-1185">Reference proteome</keyword>
<reference evidence="2" key="1">
    <citation type="submission" date="2023-01" db="EMBL/GenBank/DDBJ databases">
        <title>Colletotrichum chrysophilum M932 genome sequence.</title>
        <authorList>
            <person name="Baroncelli R."/>
        </authorList>
    </citation>
    <scope>NUCLEOTIDE SEQUENCE</scope>
    <source>
        <strain evidence="2">M932</strain>
    </source>
</reference>
<evidence type="ECO:0000313" key="2">
    <source>
        <dbReference type="EMBL" id="KAK1846175.1"/>
    </source>
</evidence>
<gene>
    <name evidence="2" type="ORF">CCHR01_11177</name>
</gene>
<organism evidence="2 3">
    <name type="scientific">Colletotrichum chrysophilum</name>
    <dbReference type="NCBI Taxonomy" id="1836956"/>
    <lineage>
        <taxon>Eukaryota</taxon>
        <taxon>Fungi</taxon>
        <taxon>Dikarya</taxon>
        <taxon>Ascomycota</taxon>
        <taxon>Pezizomycotina</taxon>
        <taxon>Sordariomycetes</taxon>
        <taxon>Hypocreomycetidae</taxon>
        <taxon>Glomerellales</taxon>
        <taxon>Glomerellaceae</taxon>
        <taxon>Colletotrichum</taxon>
        <taxon>Colletotrichum gloeosporioides species complex</taxon>
    </lineage>
</organism>
<dbReference type="EMBL" id="JAQOWY010000245">
    <property type="protein sequence ID" value="KAK1846175.1"/>
    <property type="molecule type" value="Genomic_DNA"/>
</dbReference>